<dbReference type="RefSeq" id="WP_013176952.1">
    <property type="nucleotide sequence ID" value="NC_014221.1"/>
</dbReference>
<dbReference type="InterPro" id="IPR053931">
    <property type="entry name" value="RapZ_C"/>
</dbReference>
<dbReference type="InterPro" id="IPR027417">
    <property type="entry name" value="P-loop_NTPase"/>
</dbReference>
<feature type="compositionally biased region" description="Low complexity" evidence="5">
    <location>
        <begin position="286"/>
        <end position="299"/>
    </location>
</feature>
<evidence type="ECO:0000256" key="5">
    <source>
        <dbReference type="SAM" id="MobiDB-lite"/>
    </source>
</evidence>
<keyword evidence="1 4" id="KW-0547">Nucleotide-binding</keyword>
<evidence type="ECO:0000259" key="7">
    <source>
        <dbReference type="Pfam" id="PF22740"/>
    </source>
</evidence>
<dbReference type="Proteomes" id="UP000000379">
    <property type="component" value="Chromosome"/>
</dbReference>
<proteinExistence type="inferred from homology"/>
<evidence type="ECO:0000313" key="8">
    <source>
        <dbReference type="EMBL" id="ADI13572.1"/>
    </source>
</evidence>
<dbReference type="InterPro" id="IPR053930">
    <property type="entry name" value="RapZ-like_N"/>
</dbReference>
<dbReference type="InterPro" id="IPR005337">
    <property type="entry name" value="RapZ-like"/>
</dbReference>
<keyword evidence="3 4" id="KW-0342">GTP-binding</keyword>
<dbReference type="NCBIfam" id="NF003828">
    <property type="entry name" value="PRK05416.1"/>
    <property type="match status" value="1"/>
</dbReference>
<feature type="domain" description="RapZ-like N-terminal" evidence="6">
    <location>
        <begin position="1"/>
        <end position="158"/>
    </location>
</feature>
<dbReference type="eggNOG" id="COG1660">
    <property type="taxonomic scope" value="Bacteria"/>
</dbReference>
<reference evidence="8 9" key="2">
    <citation type="journal article" date="2011" name="Stand. Genomic Sci.">
        <title>Complete genome sequence of Truepera radiovictrix type strain (RQ-24).</title>
        <authorList>
            <person name="Ivanova N."/>
            <person name="Rohde C."/>
            <person name="Munk C."/>
            <person name="Nolan M."/>
            <person name="Lucas S."/>
            <person name="Del Rio T.G."/>
            <person name="Tice H."/>
            <person name="Deshpande S."/>
            <person name="Cheng J.F."/>
            <person name="Tapia R."/>
            <person name="Han C."/>
            <person name="Goodwin L."/>
            <person name="Pitluck S."/>
            <person name="Liolios K."/>
            <person name="Mavromatis K."/>
            <person name="Mikhailova N."/>
            <person name="Pati A."/>
            <person name="Chen A."/>
            <person name="Palaniappan K."/>
            <person name="Land M."/>
            <person name="Hauser L."/>
            <person name="Chang Y.J."/>
            <person name="Jeffries C.D."/>
            <person name="Brambilla E."/>
            <person name="Rohde M."/>
            <person name="Goker M."/>
            <person name="Tindall B.J."/>
            <person name="Woyke T."/>
            <person name="Bristow J."/>
            <person name="Eisen J.A."/>
            <person name="Markowitz V."/>
            <person name="Hugenholtz P."/>
            <person name="Kyrpides N.C."/>
            <person name="Klenk H.P."/>
            <person name="Lapidus A."/>
        </authorList>
    </citation>
    <scope>NUCLEOTIDE SEQUENCE [LARGE SCALE GENOMIC DNA]</scope>
    <source>
        <strain evidence="9">DSM 17093 / CIP 108686 / LMG 22925 / RQ-24</strain>
    </source>
</reference>
<dbReference type="PANTHER" id="PTHR30448:SF0">
    <property type="entry name" value="RNASE ADAPTER PROTEIN RAPZ"/>
    <property type="match status" value="1"/>
</dbReference>
<dbReference type="HAMAP" id="MF_00636">
    <property type="entry name" value="RapZ_like"/>
    <property type="match status" value="1"/>
</dbReference>
<dbReference type="KEGG" id="tra:Trad_0435"/>
<feature type="region of interest" description="Disordered" evidence="5">
    <location>
        <begin position="286"/>
        <end position="307"/>
    </location>
</feature>
<dbReference type="HOGENOM" id="CLU_059558_0_0_0"/>
<dbReference type="STRING" id="649638.Trad_0435"/>
<evidence type="ECO:0000256" key="2">
    <source>
        <dbReference type="ARBA" id="ARBA00022840"/>
    </source>
</evidence>
<dbReference type="OrthoDB" id="9784461at2"/>
<accession>D7CS40</accession>
<feature type="domain" description="RapZ C-terminal" evidence="7">
    <location>
        <begin position="162"/>
        <end position="278"/>
    </location>
</feature>
<comment type="caution">
    <text evidence="4">Lacks conserved residue(s) required for the propagation of feature annotation.</text>
</comment>
<dbReference type="AlphaFoldDB" id="D7CS40"/>
<evidence type="ECO:0000256" key="1">
    <source>
        <dbReference type="ARBA" id="ARBA00022741"/>
    </source>
</evidence>
<dbReference type="GO" id="GO:0005524">
    <property type="term" value="F:ATP binding"/>
    <property type="evidence" value="ECO:0007669"/>
    <property type="project" value="UniProtKB-UniRule"/>
</dbReference>
<dbReference type="Gene3D" id="3.40.50.300">
    <property type="entry name" value="P-loop containing nucleotide triphosphate hydrolases"/>
    <property type="match status" value="1"/>
</dbReference>
<dbReference type="Pfam" id="PF22740">
    <property type="entry name" value="PapZ_C"/>
    <property type="match status" value="1"/>
</dbReference>
<dbReference type="SUPFAM" id="SSF52540">
    <property type="entry name" value="P-loop containing nucleoside triphosphate hydrolases"/>
    <property type="match status" value="1"/>
</dbReference>
<keyword evidence="9" id="KW-1185">Reference proteome</keyword>
<name>D7CS40_TRURR</name>
<reference evidence="9" key="1">
    <citation type="submission" date="2010-05" db="EMBL/GenBank/DDBJ databases">
        <title>The complete genome of Truepera radiovictris DSM 17093.</title>
        <authorList>
            <consortium name="US DOE Joint Genome Institute (JGI-PGF)"/>
            <person name="Lucas S."/>
            <person name="Copeland A."/>
            <person name="Lapidus A."/>
            <person name="Glavina del Rio T."/>
            <person name="Dalin E."/>
            <person name="Tice H."/>
            <person name="Bruce D."/>
            <person name="Goodwin L."/>
            <person name="Pitluck S."/>
            <person name="Kyrpides N."/>
            <person name="Mavromatis K."/>
            <person name="Ovchinnikova G."/>
            <person name="Munk A.C."/>
            <person name="Detter J.C."/>
            <person name="Han C."/>
            <person name="Tapia R."/>
            <person name="Land M."/>
            <person name="Hauser L."/>
            <person name="Markowitz V."/>
            <person name="Cheng J.-F."/>
            <person name="Hugenholtz P."/>
            <person name="Woyke T."/>
            <person name="Wu D."/>
            <person name="Tindall B."/>
            <person name="Pomrenke H.G."/>
            <person name="Brambilla E."/>
            <person name="Klenk H.-P."/>
            <person name="Eisen J.A."/>
        </authorList>
    </citation>
    <scope>NUCLEOTIDE SEQUENCE [LARGE SCALE GENOMIC DNA]</scope>
    <source>
        <strain evidence="9">DSM 17093 / CIP 108686 / LMG 22925 / RQ-24</strain>
    </source>
</reference>
<evidence type="ECO:0000256" key="3">
    <source>
        <dbReference type="ARBA" id="ARBA00023134"/>
    </source>
</evidence>
<evidence type="ECO:0000259" key="6">
    <source>
        <dbReference type="Pfam" id="PF03668"/>
    </source>
</evidence>
<sequence length="307" mass="33544">MRFVVLTGLSGAGRTTALAALEDLGYFTADNLPPALWSALVEQAQTRGREGEAARLAVGVGIRTEAFLDRLPEALAQLQARGIRPEIVFLDASNETLIRRYNFTRRTHPLGYAPLIQDIAKEREVLGELRSVADTVLDTSNFSARALTEELWARFGADRRFRLRLTSFGFKRGVPIDADNVFDLRSLPNPYYDPALRVKDGRDADVAAYVFSAEGMAFYTELREFVRLLAGRALVTGRSSYTVALGCTGGQHRSVAFAERLKHDLAEAFATYAEHRDLAQALAEHAPAAGAPESGAQGADTAQVNRG</sequence>
<protein>
    <submittedName>
        <fullName evidence="8">Uncharacterized protein</fullName>
    </submittedName>
</protein>
<gene>
    <name evidence="8" type="ordered locus">Trad_0435</name>
</gene>
<organism evidence="8 9">
    <name type="scientific">Truepera radiovictrix (strain DSM 17093 / CIP 108686 / LMG 22925 / RQ-24)</name>
    <dbReference type="NCBI Taxonomy" id="649638"/>
    <lineage>
        <taxon>Bacteria</taxon>
        <taxon>Thermotogati</taxon>
        <taxon>Deinococcota</taxon>
        <taxon>Deinococci</taxon>
        <taxon>Trueperales</taxon>
        <taxon>Trueperaceae</taxon>
        <taxon>Truepera</taxon>
    </lineage>
</organism>
<evidence type="ECO:0000313" key="9">
    <source>
        <dbReference type="Proteomes" id="UP000000379"/>
    </source>
</evidence>
<dbReference type="EMBL" id="CP002049">
    <property type="protein sequence ID" value="ADI13572.1"/>
    <property type="molecule type" value="Genomic_DNA"/>
</dbReference>
<dbReference type="GO" id="GO:0005525">
    <property type="term" value="F:GTP binding"/>
    <property type="evidence" value="ECO:0007669"/>
    <property type="project" value="UniProtKB-UniRule"/>
</dbReference>
<feature type="binding site" evidence="4">
    <location>
        <begin position="8"/>
        <end position="15"/>
    </location>
    <ligand>
        <name>ATP</name>
        <dbReference type="ChEBI" id="CHEBI:30616"/>
    </ligand>
</feature>
<dbReference type="PANTHER" id="PTHR30448">
    <property type="entry name" value="RNASE ADAPTER PROTEIN RAPZ"/>
    <property type="match status" value="1"/>
</dbReference>
<evidence type="ECO:0000256" key="4">
    <source>
        <dbReference type="HAMAP-Rule" id="MF_00636"/>
    </source>
</evidence>
<dbReference type="Pfam" id="PF03668">
    <property type="entry name" value="RapZ-like_N"/>
    <property type="match status" value="1"/>
</dbReference>
<dbReference type="PIRSF" id="PIRSF005052">
    <property type="entry name" value="P-loopkin"/>
    <property type="match status" value="1"/>
</dbReference>
<keyword evidence="2 4" id="KW-0067">ATP-binding</keyword>